<feature type="transmembrane region" description="Helical" evidence="5">
    <location>
        <begin position="115"/>
        <end position="137"/>
    </location>
</feature>
<reference evidence="7 8" key="1">
    <citation type="submission" date="2010-12" db="EMBL/GenBank/DDBJ databases">
        <title>Complete sequence of Ethanoligenens harbinense YUAN-3.</title>
        <authorList>
            <person name="Lucas S."/>
            <person name="Copeland A."/>
            <person name="Lapidus A."/>
            <person name="Cheng J.-F."/>
            <person name="Bruce D."/>
            <person name="Goodwin L."/>
            <person name="Pitluck S."/>
            <person name="Chertkov O."/>
            <person name="Misra M."/>
            <person name="Detter J.C."/>
            <person name="Han C."/>
            <person name="Tapia R."/>
            <person name="Land M."/>
            <person name="Hauser L."/>
            <person name="Jeffries C."/>
            <person name="Kyrpides N."/>
            <person name="Ivanova N."/>
            <person name="Mikhailova N."/>
            <person name="Wang A."/>
            <person name="Mouttaki H."/>
            <person name="He Z."/>
            <person name="Zhou J."/>
            <person name="Hemme C.L."/>
            <person name="Woyke T."/>
        </authorList>
    </citation>
    <scope>NUCLEOTIDE SEQUENCE [LARGE SCALE GENOMIC DNA]</scope>
    <source>
        <strain evidence="8">DSM 18485 / JCM 12961 / CGMCC 1.5033 / YUAN-3</strain>
    </source>
</reference>
<keyword evidence="3 5" id="KW-1133">Transmembrane helix</keyword>
<accession>E6U363</accession>
<feature type="domain" description="V-ATPase proteolipid subunit C-like" evidence="6">
    <location>
        <begin position="77"/>
        <end position="136"/>
    </location>
</feature>
<dbReference type="InterPro" id="IPR002379">
    <property type="entry name" value="ATPase_proteolipid_c-like_dom"/>
</dbReference>
<feature type="transmembrane region" description="Helical" evidence="5">
    <location>
        <begin position="6"/>
        <end position="24"/>
    </location>
</feature>
<evidence type="ECO:0000313" key="8">
    <source>
        <dbReference type="Proteomes" id="UP000001551"/>
    </source>
</evidence>
<proteinExistence type="predicted"/>
<dbReference type="SUPFAM" id="SSF81333">
    <property type="entry name" value="F1F0 ATP synthase subunit C"/>
    <property type="match status" value="1"/>
</dbReference>
<dbReference type="KEGG" id="eha:Ethha_2017"/>
<feature type="transmembrane region" description="Helical" evidence="5">
    <location>
        <begin position="76"/>
        <end position="103"/>
    </location>
</feature>
<feature type="transmembrane region" description="Helical" evidence="5">
    <location>
        <begin position="36"/>
        <end position="56"/>
    </location>
</feature>
<evidence type="ECO:0000256" key="1">
    <source>
        <dbReference type="ARBA" id="ARBA00004141"/>
    </source>
</evidence>
<dbReference type="GO" id="GO:0015078">
    <property type="term" value="F:proton transmembrane transporter activity"/>
    <property type="evidence" value="ECO:0007669"/>
    <property type="project" value="InterPro"/>
</dbReference>
<comment type="subcellular location">
    <subcellularLocation>
        <location evidence="1">Membrane</location>
        <topology evidence="1">Multi-pass membrane protein</topology>
    </subcellularLocation>
</comment>
<dbReference type="RefSeq" id="WP_013485883.1">
    <property type="nucleotide sequence ID" value="NC_014828.1"/>
</dbReference>
<dbReference type="InterPro" id="IPR035921">
    <property type="entry name" value="F/V-ATP_Csub_sf"/>
</dbReference>
<dbReference type="HOGENOM" id="CLU_148047_3_0_9"/>
<dbReference type="Gene3D" id="1.20.120.610">
    <property type="entry name" value="lithium bound rotor ring of v- atpase"/>
    <property type="match status" value="1"/>
</dbReference>
<keyword evidence="8" id="KW-1185">Reference proteome</keyword>
<evidence type="ECO:0000256" key="5">
    <source>
        <dbReference type="SAM" id="Phobius"/>
    </source>
</evidence>
<dbReference type="CDD" id="cd18120">
    <property type="entry name" value="ATP-synt_Vo_Ao_c"/>
    <property type="match status" value="1"/>
</dbReference>
<protein>
    <submittedName>
        <fullName evidence="7">H+transporting two-sector ATPase C subunit</fullName>
    </submittedName>
</protein>
<dbReference type="EMBL" id="CP002400">
    <property type="protein sequence ID" value="ADU27535.1"/>
    <property type="molecule type" value="Genomic_DNA"/>
</dbReference>
<dbReference type="eggNOG" id="COG0636">
    <property type="taxonomic scope" value="Bacteria"/>
</dbReference>
<dbReference type="STRING" id="663278.Ethha_2017"/>
<evidence type="ECO:0000256" key="4">
    <source>
        <dbReference type="ARBA" id="ARBA00023136"/>
    </source>
</evidence>
<evidence type="ECO:0000256" key="3">
    <source>
        <dbReference type="ARBA" id="ARBA00022989"/>
    </source>
</evidence>
<dbReference type="AlphaFoldDB" id="E6U363"/>
<sequence length="140" mass="14226">MYYLIALGLLAIILAPLFVTYYNMKRGKKTTHSKRALLFNLAAFAVVCLTAIVLPLGGFASAATTDSTGLATGLGYLGAGLSTGLACIGAGVGVGHGAAAAIGAVTEDPKVFGRAMIFVVLGEGIAIYGLIISFMIVGRL</sequence>
<name>E6U363_ETHHY</name>
<dbReference type="Pfam" id="PF00137">
    <property type="entry name" value="ATP-synt_C"/>
    <property type="match status" value="1"/>
</dbReference>
<keyword evidence="2 5" id="KW-0812">Transmembrane</keyword>
<evidence type="ECO:0000259" key="6">
    <source>
        <dbReference type="Pfam" id="PF00137"/>
    </source>
</evidence>
<evidence type="ECO:0000256" key="2">
    <source>
        <dbReference type="ARBA" id="ARBA00022692"/>
    </source>
</evidence>
<evidence type="ECO:0000313" key="7">
    <source>
        <dbReference type="EMBL" id="ADU27535.1"/>
    </source>
</evidence>
<gene>
    <name evidence="7" type="ordered locus">Ethha_2017</name>
</gene>
<dbReference type="Proteomes" id="UP000001551">
    <property type="component" value="Chromosome"/>
</dbReference>
<dbReference type="GO" id="GO:0033177">
    <property type="term" value="C:proton-transporting two-sector ATPase complex, proton-transporting domain"/>
    <property type="evidence" value="ECO:0007669"/>
    <property type="project" value="InterPro"/>
</dbReference>
<organism evidence="7 8">
    <name type="scientific">Ethanoligenens harbinense (strain DSM 18485 / JCM 12961 / CGMCC 1.5033 / YUAN-3)</name>
    <dbReference type="NCBI Taxonomy" id="663278"/>
    <lineage>
        <taxon>Bacteria</taxon>
        <taxon>Bacillati</taxon>
        <taxon>Bacillota</taxon>
        <taxon>Clostridia</taxon>
        <taxon>Eubacteriales</taxon>
        <taxon>Oscillospiraceae</taxon>
        <taxon>Ethanoligenens</taxon>
    </lineage>
</organism>
<keyword evidence="4 5" id="KW-0472">Membrane</keyword>